<feature type="transmembrane region" description="Helical" evidence="10">
    <location>
        <begin position="139"/>
        <end position="157"/>
    </location>
</feature>
<dbReference type="EMBL" id="PKFO01000005">
    <property type="protein sequence ID" value="PVH21212.1"/>
    <property type="molecule type" value="Genomic_DNA"/>
</dbReference>
<feature type="compositionally biased region" description="Polar residues" evidence="9">
    <location>
        <begin position="1"/>
        <end position="16"/>
    </location>
</feature>
<protein>
    <recommendedName>
        <fullName evidence="11">Major facilitator superfamily (MFS) profile domain-containing protein</fullName>
    </recommendedName>
</protein>
<keyword evidence="3 8" id="KW-0813">Transport</keyword>
<dbReference type="VEuPathDB" id="FungiDB:CXQ85_000180"/>
<dbReference type="InterPro" id="IPR050814">
    <property type="entry name" value="Myo-inositol_Transporter"/>
</dbReference>
<dbReference type="NCBIfam" id="TIGR00879">
    <property type="entry name" value="SP"/>
    <property type="match status" value="1"/>
</dbReference>
<dbReference type="Pfam" id="PF00083">
    <property type="entry name" value="Sugar_tr"/>
    <property type="match status" value="1"/>
</dbReference>
<comment type="subcellular location">
    <subcellularLocation>
        <location evidence="1">Membrane</location>
        <topology evidence="1">Multi-pass membrane protein</topology>
    </subcellularLocation>
</comment>
<name>A0A2V1ATW7_9ASCO</name>
<dbReference type="InterPro" id="IPR003663">
    <property type="entry name" value="Sugar/inositol_transpt"/>
</dbReference>
<evidence type="ECO:0000256" key="10">
    <source>
        <dbReference type="SAM" id="Phobius"/>
    </source>
</evidence>
<feature type="transmembrane region" description="Helical" evidence="10">
    <location>
        <begin position="111"/>
        <end position="134"/>
    </location>
</feature>
<dbReference type="PANTHER" id="PTHR48020:SF12">
    <property type="entry name" value="PROTON MYO-INOSITOL COTRANSPORTER"/>
    <property type="match status" value="1"/>
</dbReference>
<feature type="domain" description="Major facilitator superfamily (MFS) profile" evidence="11">
    <location>
        <begin position="70"/>
        <end position="517"/>
    </location>
</feature>
<comment type="caution">
    <text evidence="12">The sequence shown here is derived from an EMBL/GenBank/DDBJ whole genome shotgun (WGS) entry which is preliminary data.</text>
</comment>
<dbReference type="GeneID" id="37005513"/>
<dbReference type="GO" id="GO:0016020">
    <property type="term" value="C:membrane"/>
    <property type="evidence" value="ECO:0007669"/>
    <property type="project" value="UniProtKB-SubCell"/>
</dbReference>
<evidence type="ECO:0000256" key="7">
    <source>
        <dbReference type="ARBA" id="ARBA00049119"/>
    </source>
</evidence>
<sequence>MDQTSHTNSTENSSDNLLRESSSRKNGANVIKFHSQDDSTSTSMVSGTTAAQAKGDSSEGEHPTKLVILLTLASSISGFMFGYDTGYISAALVNVGTDLSNKILSSSEKELITSATSLGALIGAIFGGVGANLVGRKRVLMGSNVIFVVGTIIQLVAKHVWTMISGRFVLGLGVGIASLIAPLMLSELAPSKYRGRLIVTNCIFITGGQLIAYFINWGLTNMDGGWRVSVGLCMVPAVIQSGLFLFLPDTPRYYVINGNIERARQVLSKTHSDSSEDHIDALLDDMIQSNSTVPGGPVSQIWNSIKLIHSRPANFRALVLACGLQGIQQFTGFNSLMYFSATIFETIGFENATAVSIIVAATNFVFTLVALCIIDFVGRRRILLFAIPGMCAALVICAIAFHFLGVKFGDGAEVVVETTGITGWGIVVIMGMVFYVASYAIGIGNSAWTGVELFSDVNVRSVGGMYAAATNWAGSLVIASTFLTMLENITPPGTFAFFAALCFVSFLFIYFLLPEVAGLKLEETTKLLEGGFNVKAARNLSKERKKLAKHVQDSDSIEV</sequence>
<feature type="transmembrane region" description="Helical" evidence="10">
    <location>
        <begin position="464"/>
        <end position="483"/>
    </location>
</feature>
<keyword evidence="13" id="KW-1185">Reference proteome</keyword>
<dbReference type="PANTHER" id="PTHR48020">
    <property type="entry name" value="PROTON MYO-INOSITOL COTRANSPORTER"/>
    <property type="match status" value="1"/>
</dbReference>
<evidence type="ECO:0000256" key="5">
    <source>
        <dbReference type="ARBA" id="ARBA00022989"/>
    </source>
</evidence>
<evidence type="ECO:0000256" key="8">
    <source>
        <dbReference type="RuleBase" id="RU003346"/>
    </source>
</evidence>
<evidence type="ECO:0000256" key="3">
    <source>
        <dbReference type="ARBA" id="ARBA00022448"/>
    </source>
</evidence>
<accession>A0A2V1ATW7</accession>
<dbReference type="InterPro" id="IPR020846">
    <property type="entry name" value="MFS_dom"/>
</dbReference>
<keyword evidence="6 10" id="KW-0472">Membrane</keyword>
<evidence type="ECO:0000259" key="11">
    <source>
        <dbReference type="PROSITE" id="PS50850"/>
    </source>
</evidence>
<dbReference type="PROSITE" id="PS00216">
    <property type="entry name" value="SUGAR_TRANSPORT_1"/>
    <property type="match status" value="1"/>
</dbReference>
<gene>
    <name evidence="12" type="ORF">CXQ85_000180</name>
</gene>
<evidence type="ECO:0000256" key="4">
    <source>
        <dbReference type="ARBA" id="ARBA00022692"/>
    </source>
</evidence>
<feature type="transmembrane region" description="Helical" evidence="10">
    <location>
        <begin position="353"/>
        <end position="376"/>
    </location>
</feature>
<evidence type="ECO:0000256" key="1">
    <source>
        <dbReference type="ARBA" id="ARBA00004141"/>
    </source>
</evidence>
<reference evidence="12 13" key="1">
    <citation type="submission" date="2017-12" db="EMBL/GenBank/DDBJ databases">
        <title>Genome Sequence of a Multidrug-Resistant Candida haemulonii Isolate from a Patient with Chronic Leg Ulcers in Israel.</title>
        <authorList>
            <person name="Chow N.A."/>
            <person name="Gade L."/>
            <person name="Batra D."/>
            <person name="Rowe L.A."/>
            <person name="Ben-Ami R."/>
            <person name="Loparev V.N."/>
            <person name="Litvintseva A.P."/>
        </authorList>
    </citation>
    <scope>NUCLEOTIDE SEQUENCE [LARGE SCALE GENOMIC DNA]</scope>
    <source>
        <strain evidence="12 13">B11899</strain>
    </source>
</reference>
<evidence type="ECO:0000313" key="13">
    <source>
        <dbReference type="Proteomes" id="UP000244309"/>
    </source>
</evidence>
<comment type="catalytic activity">
    <reaction evidence="7">
        <text>myo-inositol(out) + H(+)(out) = myo-inositol(in) + H(+)(in)</text>
        <dbReference type="Rhea" id="RHEA:60364"/>
        <dbReference type="ChEBI" id="CHEBI:15378"/>
        <dbReference type="ChEBI" id="CHEBI:17268"/>
    </reaction>
</comment>
<dbReference type="Proteomes" id="UP000244309">
    <property type="component" value="Unassembled WGS sequence"/>
</dbReference>
<dbReference type="Gene3D" id="1.20.1250.20">
    <property type="entry name" value="MFS general substrate transporter like domains"/>
    <property type="match status" value="1"/>
</dbReference>
<evidence type="ECO:0000256" key="6">
    <source>
        <dbReference type="ARBA" id="ARBA00023136"/>
    </source>
</evidence>
<dbReference type="AlphaFoldDB" id="A0A2V1ATW7"/>
<dbReference type="OrthoDB" id="6339427at2759"/>
<dbReference type="PROSITE" id="PS50850">
    <property type="entry name" value="MFS"/>
    <property type="match status" value="1"/>
</dbReference>
<evidence type="ECO:0000313" key="12">
    <source>
        <dbReference type="EMBL" id="PVH21212.1"/>
    </source>
</evidence>
<organism evidence="12 13">
    <name type="scientific">Candidozyma haemuli</name>
    <dbReference type="NCBI Taxonomy" id="45357"/>
    <lineage>
        <taxon>Eukaryota</taxon>
        <taxon>Fungi</taxon>
        <taxon>Dikarya</taxon>
        <taxon>Ascomycota</taxon>
        <taxon>Saccharomycotina</taxon>
        <taxon>Pichiomycetes</taxon>
        <taxon>Metschnikowiaceae</taxon>
        <taxon>Candidozyma</taxon>
    </lineage>
</organism>
<dbReference type="InterPro" id="IPR005829">
    <property type="entry name" value="Sugar_transporter_CS"/>
</dbReference>
<dbReference type="GO" id="GO:0005366">
    <property type="term" value="F:myo-inositol:proton symporter activity"/>
    <property type="evidence" value="ECO:0007669"/>
    <property type="project" value="TreeGrafter"/>
</dbReference>
<evidence type="ECO:0000256" key="2">
    <source>
        <dbReference type="ARBA" id="ARBA00010992"/>
    </source>
</evidence>
<dbReference type="InterPro" id="IPR036259">
    <property type="entry name" value="MFS_trans_sf"/>
</dbReference>
<evidence type="ECO:0000256" key="9">
    <source>
        <dbReference type="SAM" id="MobiDB-lite"/>
    </source>
</evidence>
<feature type="transmembrane region" description="Helical" evidence="10">
    <location>
        <begin position="225"/>
        <end position="247"/>
    </location>
</feature>
<dbReference type="RefSeq" id="XP_025342152.1">
    <property type="nucleotide sequence ID" value="XM_025483937.1"/>
</dbReference>
<feature type="transmembrane region" description="Helical" evidence="10">
    <location>
        <begin position="383"/>
        <end position="404"/>
    </location>
</feature>
<keyword evidence="5 10" id="KW-1133">Transmembrane helix</keyword>
<feature type="transmembrane region" description="Helical" evidence="10">
    <location>
        <begin position="424"/>
        <end position="443"/>
    </location>
</feature>
<feature type="transmembrane region" description="Helical" evidence="10">
    <location>
        <begin position="197"/>
        <end position="219"/>
    </location>
</feature>
<dbReference type="GO" id="GO:1904679">
    <property type="term" value="P:myo-inositol import across plasma membrane"/>
    <property type="evidence" value="ECO:0007669"/>
    <property type="project" value="TreeGrafter"/>
</dbReference>
<feature type="region of interest" description="Disordered" evidence="9">
    <location>
        <begin position="1"/>
        <end position="60"/>
    </location>
</feature>
<dbReference type="FunFam" id="1.20.1250.20:FF:000073">
    <property type="entry name" value="MFS myo-inositol transporter, putative"/>
    <property type="match status" value="1"/>
</dbReference>
<dbReference type="PRINTS" id="PR00171">
    <property type="entry name" value="SUGRTRNSPORT"/>
</dbReference>
<feature type="transmembrane region" description="Helical" evidence="10">
    <location>
        <begin position="495"/>
        <end position="513"/>
    </location>
</feature>
<proteinExistence type="inferred from homology"/>
<comment type="similarity">
    <text evidence="2 8">Belongs to the major facilitator superfamily. Sugar transporter (TC 2.A.1.1) family.</text>
</comment>
<feature type="compositionally biased region" description="Polar residues" evidence="9">
    <location>
        <begin position="38"/>
        <end position="51"/>
    </location>
</feature>
<feature type="transmembrane region" description="Helical" evidence="10">
    <location>
        <begin position="317"/>
        <end position="341"/>
    </location>
</feature>
<dbReference type="SUPFAM" id="SSF103473">
    <property type="entry name" value="MFS general substrate transporter"/>
    <property type="match status" value="1"/>
</dbReference>
<dbReference type="STRING" id="45357.A0A2V1ATW7"/>
<keyword evidence="4 10" id="KW-0812">Transmembrane</keyword>
<feature type="transmembrane region" description="Helical" evidence="10">
    <location>
        <begin position="163"/>
        <end position="185"/>
    </location>
</feature>
<dbReference type="InterPro" id="IPR005828">
    <property type="entry name" value="MFS_sugar_transport-like"/>
</dbReference>
<feature type="transmembrane region" description="Helical" evidence="10">
    <location>
        <begin position="66"/>
        <end position="83"/>
    </location>
</feature>